<evidence type="ECO:0000256" key="2">
    <source>
        <dbReference type="SAM" id="Phobius"/>
    </source>
</evidence>
<dbReference type="InterPro" id="IPR011701">
    <property type="entry name" value="MFS"/>
</dbReference>
<keyword evidence="4" id="KW-1185">Reference proteome</keyword>
<reference evidence="3 4" key="1">
    <citation type="journal article" date="2022" name="Nat. Ecol. Evol.">
        <title>A masculinizing supergene underlies an exaggerated male reproductive morph in a spider.</title>
        <authorList>
            <person name="Hendrickx F."/>
            <person name="De Corte Z."/>
            <person name="Sonet G."/>
            <person name="Van Belleghem S.M."/>
            <person name="Kostlbacher S."/>
            <person name="Vangestel C."/>
        </authorList>
    </citation>
    <scope>NUCLEOTIDE SEQUENCE [LARGE SCALE GENOMIC DNA]</scope>
    <source>
        <strain evidence="3">W744_W776</strain>
    </source>
</reference>
<feature type="region of interest" description="Disordered" evidence="1">
    <location>
        <begin position="308"/>
        <end position="342"/>
    </location>
</feature>
<feature type="transmembrane region" description="Helical" evidence="2">
    <location>
        <begin position="605"/>
        <end position="624"/>
    </location>
</feature>
<feature type="transmembrane region" description="Helical" evidence="2">
    <location>
        <begin position="144"/>
        <end position="162"/>
    </location>
</feature>
<sequence length="639" mass="70461">MSPAPKPWGGMDSRQSWVVAVACFFVQVLTFGLTEASGLLFVATIPRFETTREKASLPFAITYCLRSAVGPLVSLLGRRIGIRLVTLLGCILSAISVACCFCATNILEFTLLWGVVFGISLGLETSLLNVILNEHFDKNLVKANGLAISGASLGTLLLSPVIEHSVKAYGLSGTFLIISGLMLNSIPAVIIMIINKPTKIIPSIAIGENQVENTKYNTEIVESSSLPCKQDINQFPFLDTSFEVIQLNDISSEKHSTQMKNELSLIQKILQFRSENKISIWVGQNTSRIYLRFQKFKPDFINQVFSSNNHQNHSEKVPEEVKSSNTPKEASGDSEKHTEDKVTENNTVFTIFKTNTCSPAIPPNTYIEIENLSIICSSGNKSENDNVVAYSNISASSPVILDASIETKSLKNTHSLSITHENKSIDPNNSPQKPNSKWQLRRLFSEPIYVIFIIGSGVYYFVITTFLTIIVDYATDLGIPVDYSTYIVMWVALCDIGGYMFQSWVIELKHMSQCHFASASFLCLCLASVAMTCCSQFVVLLVLICVFEVAQCGVIILATPLVAEYMDADLHATGIASLNILSSPMTLAISPLIGYFRDGKDSYDGVFYVISVCSLLCSLLFLCIPKLQIRRHRKQNNAT</sequence>
<dbReference type="PANTHER" id="PTHR11360">
    <property type="entry name" value="MONOCARBOXYLATE TRANSPORTER"/>
    <property type="match status" value="1"/>
</dbReference>
<name>A0AAV6VW26_9ARAC</name>
<keyword evidence="2" id="KW-0812">Transmembrane</keyword>
<organism evidence="3 4">
    <name type="scientific">Oedothorax gibbosus</name>
    <dbReference type="NCBI Taxonomy" id="931172"/>
    <lineage>
        <taxon>Eukaryota</taxon>
        <taxon>Metazoa</taxon>
        <taxon>Ecdysozoa</taxon>
        <taxon>Arthropoda</taxon>
        <taxon>Chelicerata</taxon>
        <taxon>Arachnida</taxon>
        <taxon>Araneae</taxon>
        <taxon>Araneomorphae</taxon>
        <taxon>Entelegynae</taxon>
        <taxon>Araneoidea</taxon>
        <taxon>Linyphiidae</taxon>
        <taxon>Erigoninae</taxon>
        <taxon>Oedothorax</taxon>
    </lineage>
</organism>
<dbReference type="Pfam" id="PF07690">
    <property type="entry name" value="MFS_1"/>
    <property type="match status" value="2"/>
</dbReference>
<feature type="compositionally biased region" description="Basic and acidic residues" evidence="1">
    <location>
        <begin position="330"/>
        <end position="342"/>
    </location>
</feature>
<feature type="transmembrane region" description="Helical" evidence="2">
    <location>
        <begin position="483"/>
        <end position="501"/>
    </location>
</feature>
<keyword evidence="2" id="KW-1133">Transmembrane helix</keyword>
<protein>
    <submittedName>
        <fullName evidence="3">Uncharacterized protein</fullName>
    </submittedName>
</protein>
<evidence type="ECO:0000313" key="3">
    <source>
        <dbReference type="EMBL" id="KAG8200034.1"/>
    </source>
</evidence>
<feature type="transmembrane region" description="Helical" evidence="2">
    <location>
        <begin position="168"/>
        <end position="194"/>
    </location>
</feature>
<dbReference type="EMBL" id="JAFNEN010000021">
    <property type="protein sequence ID" value="KAG8200034.1"/>
    <property type="molecule type" value="Genomic_DNA"/>
</dbReference>
<gene>
    <name evidence="3" type="ORF">JTE90_001262</name>
</gene>
<comment type="caution">
    <text evidence="3">The sequence shown here is derived from an EMBL/GenBank/DDBJ whole genome shotgun (WGS) entry which is preliminary data.</text>
</comment>
<dbReference type="Proteomes" id="UP000827092">
    <property type="component" value="Unassembled WGS sequence"/>
</dbReference>
<dbReference type="GO" id="GO:0008028">
    <property type="term" value="F:monocarboxylic acid transmembrane transporter activity"/>
    <property type="evidence" value="ECO:0007669"/>
    <property type="project" value="TreeGrafter"/>
</dbReference>
<evidence type="ECO:0000256" key="1">
    <source>
        <dbReference type="SAM" id="MobiDB-lite"/>
    </source>
</evidence>
<accession>A0AAV6VW26</accession>
<keyword evidence="2" id="KW-0472">Membrane</keyword>
<dbReference type="AlphaFoldDB" id="A0AAV6VW26"/>
<feature type="transmembrane region" description="Helical" evidence="2">
    <location>
        <begin position="112"/>
        <end position="132"/>
    </location>
</feature>
<dbReference type="InterPro" id="IPR036259">
    <property type="entry name" value="MFS_trans_sf"/>
</dbReference>
<dbReference type="SUPFAM" id="SSF103473">
    <property type="entry name" value="MFS general substrate transporter"/>
    <property type="match status" value="1"/>
</dbReference>
<proteinExistence type="predicted"/>
<feature type="transmembrane region" description="Helical" evidence="2">
    <location>
        <begin position="448"/>
        <end position="471"/>
    </location>
</feature>
<evidence type="ECO:0000313" key="4">
    <source>
        <dbReference type="Proteomes" id="UP000827092"/>
    </source>
</evidence>
<dbReference type="PANTHER" id="PTHR11360:SF303">
    <property type="entry name" value="MAJOR FACILITATOR SUPERFAMILY (MFS) PROFILE DOMAIN-CONTAINING PROTEIN"/>
    <property type="match status" value="1"/>
</dbReference>
<dbReference type="Gene3D" id="1.20.1250.20">
    <property type="entry name" value="MFS general substrate transporter like domains"/>
    <property type="match status" value="2"/>
</dbReference>
<feature type="transmembrane region" description="Helical" evidence="2">
    <location>
        <begin position="84"/>
        <end position="106"/>
    </location>
</feature>
<dbReference type="InterPro" id="IPR050327">
    <property type="entry name" value="Proton-linked_MCT"/>
</dbReference>
<feature type="compositionally biased region" description="Basic and acidic residues" evidence="1">
    <location>
        <begin position="312"/>
        <end position="322"/>
    </location>
</feature>
<feature type="transmembrane region" description="Helical" evidence="2">
    <location>
        <begin position="537"/>
        <end position="563"/>
    </location>
</feature>